<comment type="caution">
    <text evidence="1">The sequence shown here is derived from an EMBL/GenBank/DDBJ whole genome shotgun (WGS) entry which is preliminary data.</text>
</comment>
<organism evidence="1 2">
    <name type="scientific">Palleniella muris</name>
    <dbReference type="NCBI Taxonomy" id="3038145"/>
    <lineage>
        <taxon>Bacteria</taxon>
        <taxon>Pseudomonadati</taxon>
        <taxon>Bacteroidota</taxon>
        <taxon>Bacteroidia</taxon>
        <taxon>Bacteroidales</taxon>
        <taxon>Prevotellaceae</taxon>
        <taxon>Palleniella</taxon>
    </lineage>
</organism>
<sequence length="243" mass="27099">MKPIHLIIALFLLVLPASAQKEIKNQKWGYGLTFLDEGDSMPDALHYLPAPPEFGTEEFTNDSIIYEKGKRLRLTARGDTAVMDANTSIAYYLKRFSPAVGKELTEKNCPVLTKTLKGLMQDVRGGIQHAKNTFARHRPYQHFKEATPIPEDEGPTDYTSYPSGHTVRAWAAAMLLTAIYPEHGTEIMRVGYELGASRTIVGFHYQSDTDAARLCASAGFARLCAKESFLKALENCKKEARKL</sequence>
<dbReference type="EMBL" id="SRZC01000009">
    <property type="protein sequence ID" value="TGX82431.1"/>
    <property type="molecule type" value="Genomic_DNA"/>
</dbReference>
<evidence type="ECO:0000313" key="2">
    <source>
        <dbReference type="Proteomes" id="UP000308886"/>
    </source>
</evidence>
<keyword evidence="2" id="KW-1185">Reference proteome</keyword>
<protein>
    <submittedName>
        <fullName evidence="1">Phosphatase PAP2 family protein</fullName>
    </submittedName>
</protein>
<gene>
    <name evidence="1" type="ORF">E5358_06570</name>
</gene>
<accession>A0AC61QQM1</accession>
<reference evidence="1" key="1">
    <citation type="submission" date="2019-04" db="EMBL/GenBank/DDBJ databases">
        <title>Microbes associate with the intestines of laboratory mice.</title>
        <authorList>
            <person name="Navarre W."/>
            <person name="Wong E."/>
            <person name="Huang K."/>
            <person name="Tropini C."/>
            <person name="Ng K."/>
            <person name="Yu B."/>
        </authorList>
    </citation>
    <scope>NUCLEOTIDE SEQUENCE</scope>
    <source>
        <strain evidence="1">NM73_A23</strain>
    </source>
</reference>
<dbReference type="Proteomes" id="UP000308886">
    <property type="component" value="Unassembled WGS sequence"/>
</dbReference>
<name>A0AC61QQM1_9BACT</name>
<evidence type="ECO:0000313" key="1">
    <source>
        <dbReference type="EMBL" id="TGX82431.1"/>
    </source>
</evidence>
<proteinExistence type="predicted"/>